<dbReference type="Proteomes" id="UP000450000">
    <property type="component" value="Unassembled WGS sequence"/>
</dbReference>
<dbReference type="EMBL" id="WBOF01000001">
    <property type="protein sequence ID" value="MQS14775.1"/>
    <property type="molecule type" value="Genomic_DNA"/>
</dbReference>
<accession>A0A6N7KVB8</accession>
<protein>
    <submittedName>
        <fullName evidence="2">L-tyrosine/L-tryptophan isonitrile synthase family protein</fullName>
    </submittedName>
</protein>
<keyword evidence="3" id="KW-1185">Reference proteome</keyword>
<dbReference type="InterPro" id="IPR007817">
    <property type="entry name" value="Isocyanide_synthase_DIT1"/>
</dbReference>
<feature type="region of interest" description="Disordered" evidence="1">
    <location>
        <begin position="77"/>
        <end position="98"/>
    </location>
</feature>
<evidence type="ECO:0000256" key="1">
    <source>
        <dbReference type="SAM" id="MobiDB-lite"/>
    </source>
</evidence>
<dbReference type="Pfam" id="PF05141">
    <property type="entry name" value="DIT1_PvcA"/>
    <property type="match status" value="1"/>
</dbReference>
<dbReference type="AlphaFoldDB" id="A0A6N7KVB8"/>
<dbReference type="OrthoDB" id="860574at2"/>
<reference evidence="2 3" key="1">
    <citation type="submission" date="2019-09" db="EMBL/GenBank/DDBJ databases">
        <title>Genome Sequences of Streptomyces kaniharaensis ATCC 21070.</title>
        <authorList>
            <person name="Zhu W."/>
            <person name="De Crecy-Lagard V."/>
            <person name="Richards N.G."/>
        </authorList>
    </citation>
    <scope>NUCLEOTIDE SEQUENCE [LARGE SCALE GENOMIC DNA]</scope>
    <source>
        <strain evidence="2 3">SF-557</strain>
    </source>
</reference>
<gene>
    <name evidence="2" type="ORF">F7Q99_21550</name>
</gene>
<evidence type="ECO:0000313" key="3">
    <source>
        <dbReference type="Proteomes" id="UP000450000"/>
    </source>
</evidence>
<evidence type="ECO:0000313" key="2">
    <source>
        <dbReference type="EMBL" id="MQS14775.1"/>
    </source>
</evidence>
<sequence>MTGHLTKLTRSGNTVLEENFSGLAKGTRLRPTRSDSYDFASCMFFSHLGYENEQISPGERRLRPISESEVRKELLSAVRSHEGDTGLSANPPRPRTMKHVNVPESVTADYLGWAETALVDYGPLEDIAKSDLDRTEKILSVLADPLLGNTQNRENVDSVVIHQRLAMASDGRLPLYLALPAFPFKDQGAFNTDCSADQPDFGEVALLVRMHCLALALSRLYAEEVQWIILSDGPLYAPFFGLDSGVAQRYLQRIRSFRDNLNLGSTINVLSLLDLVAKTQYLYGGKSGVEAFAKYSADIRHALESVSRKDREVDDALQVLAGDMMWNLDTRRYEQSMTHQELWRIIRRKGRSPLRTEVSEQSRETTLRYVSCNIALRLARVIECQFPLAIRATSHAKRGQVAIPRIGHVAPWNGVAVRRRRGRGWADLGSVRIHRAWQQGADVSVHLEGCGDAFYYEVP</sequence>
<proteinExistence type="predicted"/>
<organism evidence="2 3">
    <name type="scientific">Streptomyces kaniharaensis</name>
    <dbReference type="NCBI Taxonomy" id="212423"/>
    <lineage>
        <taxon>Bacteria</taxon>
        <taxon>Bacillati</taxon>
        <taxon>Actinomycetota</taxon>
        <taxon>Actinomycetes</taxon>
        <taxon>Kitasatosporales</taxon>
        <taxon>Streptomycetaceae</taxon>
        <taxon>Streptomyces</taxon>
    </lineage>
</organism>
<name>A0A6N7KVB8_9ACTN</name>
<comment type="caution">
    <text evidence="2">The sequence shown here is derived from an EMBL/GenBank/DDBJ whole genome shotgun (WGS) entry which is preliminary data.</text>
</comment>